<dbReference type="EMBL" id="BART01007425">
    <property type="protein sequence ID" value="GAG57710.1"/>
    <property type="molecule type" value="Genomic_DNA"/>
</dbReference>
<name>X0YNG9_9ZZZZ</name>
<proteinExistence type="predicted"/>
<reference evidence="1" key="1">
    <citation type="journal article" date="2014" name="Front. Microbiol.">
        <title>High frequency of phylogenetically diverse reductive dehalogenase-homologous genes in deep subseafloor sedimentary metagenomes.</title>
        <authorList>
            <person name="Kawai M."/>
            <person name="Futagami T."/>
            <person name="Toyoda A."/>
            <person name="Takaki Y."/>
            <person name="Nishi S."/>
            <person name="Hori S."/>
            <person name="Arai W."/>
            <person name="Tsubouchi T."/>
            <person name="Morono Y."/>
            <person name="Uchiyama I."/>
            <person name="Ito T."/>
            <person name="Fujiyama A."/>
            <person name="Inagaki F."/>
            <person name="Takami H."/>
        </authorList>
    </citation>
    <scope>NUCLEOTIDE SEQUENCE</scope>
    <source>
        <strain evidence="1">Expedition CK06-06</strain>
    </source>
</reference>
<sequence length="164" mass="18595">MKMHLIEIDEKIWSHLQQNAEPFVDTPNSVLNRLIFGEEGKKEEAAASFSIPTVSIQGLPKSLTQILEVVYEIEVNGYSRTQATHRVAKKQGAAPQTITNKYCRQLGKKAHEIDELMAEPGYAGFKDLLTDKYSVHREIIEMYFDSMMSDADDANFLTLEKSQL</sequence>
<accession>X0YNG9</accession>
<gene>
    <name evidence="1" type="ORF">S01H4_16900</name>
</gene>
<dbReference type="AlphaFoldDB" id="X0YNG9"/>
<comment type="caution">
    <text evidence="1">The sequence shown here is derived from an EMBL/GenBank/DDBJ whole genome shotgun (WGS) entry which is preliminary data.</text>
</comment>
<evidence type="ECO:0000313" key="1">
    <source>
        <dbReference type="EMBL" id="GAG57710.1"/>
    </source>
</evidence>
<organism evidence="1">
    <name type="scientific">marine sediment metagenome</name>
    <dbReference type="NCBI Taxonomy" id="412755"/>
    <lineage>
        <taxon>unclassified sequences</taxon>
        <taxon>metagenomes</taxon>
        <taxon>ecological metagenomes</taxon>
    </lineage>
</organism>
<protein>
    <submittedName>
        <fullName evidence="1">Uncharacterized protein</fullName>
    </submittedName>
</protein>